<dbReference type="Pfam" id="PF04647">
    <property type="entry name" value="AgrB"/>
    <property type="match status" value="1"/>
</dbReference>
<keyword evidence="2" id="KW-0645">Protease</keyword>
<dbReference type="AlphaFoldDB" id="A0A644ZI11"/>
<evidence type="ECO:0000256" key="1">
    <source>
        <dbReference type="ARBA" id="ARBA00022475"/>
    </source>
</evidence>
<evidence type="ECO:0000256" key="4">
    <source>
        <dbReference type="ARBA" id="ARBA00022801"/>
    </source>
</evidence>
<keyword evidence="4 8" id="KW-0378">Hydrolase</keyword>
<feature type="transmembrane region" description="Helical" evidence="7">
    <location>
        <begin position="176"/>
        <end position="197"/>
    </location>
</feature>
<sequence length="215" mass="23941">MEKLCNKIAGKIAVELNFDRNKTEVIAYGMFALLQMIISVGLVALVSALFNVLTEALIISFTVSILRKYSGGAHASSSISCIFLGTLICIGQAVAVKFLANQQVTLNFMILFGVIIFISSYFIVYKFAPVDSPAKPIKNKDKRKRMKKGSIITLSVYVVIIIISLSMYYVIRNSNVINYCLSIYIGVLWQVLTITTYGNAFVGKLELLFNYILKF</sequence>
<keyword evidence="3 7" id="KW-0812">Transmembrane</keyword>
<organism evidence="8">
    <name type="scientific">bioreactor metagenome</name>
    <dbReference type="NCBI Taxonomy" id="1076179"/>
    <lineage>
        <taxon>unclassified sequences</taxon>
        <taxon>metagenomes</taxon>
        <taxon>ecological metagenomes</taxon>
    </lineage>
</organism>
<feature type="transmembrane region" description="Helical" evidence="7">
    <location>
        <begin position="25"/>
        <end position="46"/>
    </location>
</feature>
<evidence type="ECO:0000313" key="8">
    <source>
        <dbReference type="EMBL" id="MPM40510.1"/>
    </source>
</evidence>
<keyword evidence="6 7" id="KW-0472">Membrane</keyword>
<evidence type="ECO:0000256" key="3">
    <source>
        <dbReference type="ARBA" id="ARBA00022692"/>
    </source>
</evidence>
<evidence type="ECO:0000256" key="6">
    <source>
        <dbReference type="ARBA" id="ARBA00023136"/>
    </source>
</evidence>
<dbReference type="GO" id="GO:0008233">
    <property type="term" value="F:peptidase activity"/>
    <property type="evidence" value="ECO:0007669"/>
    <property type="project" value="UniProtKB-KW"/>
</dbReference>
<dbReference type="GO" id="GO:0006508">
    <property type="term" value="P:proteolysis"/>
    <property type="evidence" value="ECO:0007669"/>
    <property type="project" value="UniProtKB-KW"/>
</dbReference>
<dbReference type="EMBL" id="VSSQ01009026">
    <property type="protein sequence ID" value="MPM40510.1"/>
    <property type="molecule type" value="Genomic_DNA"/>
</dbReference>
<gene>
    <name evidence="8" type="primary">agrB_9</name>
    <name evidence="8" type="ORF">SDC9_87154</name>
</gene>
<dbReference type="SMART" id="SM00793">
    <property type="entry name" value="AgrB"/>
    <property type="match status" value="1"/>
</dbReference>
<feature type="transmembrane region" description="Helical" evidence="7">
    <location>
        <begin position="106"/>
        <end position="128"/>
    </location>
</feature>
<dbReference type="EC" id="3.4.-.-" evidence="8"/>
<accession>A0A644ZI11</accession>
<evidence type="ECO:0000256" key="2">
    <source>
        <dbReference type="ARBA" id="ARBA00022670"/>
    </source>
</evidence>
<evidence type="ECO:0000256" key="7">
    <source>
        <dbReference type="SAM" id="Phobius"/>
    </source>
</evidence>
<comment type="caution">
    <text evidence="8">The sequence shown here is derived from an EMBL/GenBank/DDBJ whole genome shotgun (WGS) entry which is preliminary data.</text>
</comment>
<keyword evidence="1" id="KW-1003">Cell membrane</keyword>
<name>A0A644ZI11_9ZZZZ</name>
<keyword evidence="5 7" id="KW-1133">Transmembrane helix</keyword>
<dbReference type="InterPro" id="IPR006741">
    <property type="entry name" value="AgrB"/>
</dbReference>
<dbReference type="GO" id="GO:0016020">
    <property type="term" value="C:membrane"/>
    <property type="evidence" value="ECO:0007669"/>
    <property type="project" value="InterPro"/>
</dbReference>
<evidence type="ECO:0000256" key="5">
    <source>
        <dbReference type="ARBA" id="ARBA00022989"/>
    </source>
</evidence>
<feature type="transmembrane region" description="Helical" evidence="7">
    <location>
        <begin position="149"/>
        <end position="170"/>
    </location>
</feature>
<proteinExistence type="predicted"/>
<protein>
    <submittedName>
        <fullName evidence="8">Accessory gene regulator protein B</fullName>
        <ecNumber evidence="8">3.4.-.-</ecNumber>
    </submittedName>
</protein>
<feature type="transmembrane region" description="Helical" evidence="7">
    <location>
        <begin position="81"/>
        <end position="100"/>
    </location>
</feature>
<dbReference type="GO" id="GO:0009372">
    <property type="term" value="P:quorum sensing"/>
    <property type="evidence" value="ECO:0007669"/>
    <property type="project" value="InterPro"/>
</dbReference>
<reference evidence="8" key="1">
    <citation type="submission" date="2019-08" db="EMBL/GenBank/DDBJ databases">
        <authorList>
            <person name="Kucharzyk K."/>
            <person name="Murdoch R.W."/>
            <person name="Higgins S."/>
            <person name="Loffler F."/>
        </authorList>
    </citation>
    <scope>NUCLEOTIDE SEQUENCE</scope>
</reference>